<keyword evidence="2" id="KW-1185">Reference proteome</keyword>
<reference evidence="1 2" key="1">
    <citation type="submission" date="2016-06" db="EMBL/GenBank/DDBJ databases">
        <title>Complete genome sequence of a saline-alkali tolerant type strain Dietzia timorensis ID05-A0528T.</title>
        <authorList>
            <person name="Wu X."/>
        </authorList>
    </citation>
    <scope>NUCLEOTIDE SEQUENCE [LARGE SCALE GENOMIC DNA]</scope>
    <source>
        <strain evidence="1 2">ID05-A0528</strain>
    </source>
</reference>
<dbReference type="KEGG" id="dtm:BJL86_3049"/>
<gene>
    <name evidence="1" type="ORF">BJL86_3049</name>
</gene>
<dbReference type="Proteomes" id="UP000186104">
    <property type="component" value="Chromosome"/>
</dbReference>
<dbReference type="EMBL" id="CP015961">
    <property type="protein sequence ID" value="ANI93808.1"/>
    <property type="molecule type" value="Genomic_DNA"/>
</dbReference>
<accession>A0A173LQ48</accession>
<organism evidence="1 2">
    <name type="scientific">Dietzia timorensis</name>
    <dbReference type="NCBI Taxonomy" id="499555"/>
    <lineage>
        <taxon>Bacteria</taxon>
        <taxon>Bacillati</taxon>
        <taxon>Actinomycetota</taxon>
        <taxon>Actinomycetes</taxon>
        <taxon>Mycobacteriales</taxon>
        <taxon>Dietziaceae</taxon>
        <taxon>Dietzia</taxon>
    </lineage>
</organism>
<dbReference type="STRING" id="499555.BJL86_3049"/>
<proteinExistence type="predicted"/>
<dbReference type="RefSeq" id="WP_156896135.1">
    <property type="nucleotide sequence ID" value="NZ_CP015961.1"/>
</dbReference>
<evidence type="ECO:0000313" key="1">
    <source>
        <dbReference type="EMBL" id="ANI93808.1"/>
    </source>
</evidence>
<dbReference type="AlphaFoldDB" id="A0A173LQ48"/>
<name>A0A173LQ48_9ACTN</name>
<dbReference type="OrthoDB" id="4774096at2"/>
<evidence type="ECO:0000313" key="2">
    <source>
        <dbReference type="Proteomes" id="UP000186104"/>
    </source>
</evidence>
<protein>
    <submittedName>
        <fullName evidence="1">Uncharacterized protein</fullName>
    </submittedName>
</protein>
<sequence>MTETGALAAAASALIRRHAAALGAPPRGAISADARYGRLLAEIASGLEAPPRVRVVGGPGAGRGRLAAALETALDVRCEVVDANRTLPATVPDIELFAWCTAPCRHELQWLRRPRRHPAVVVATRADTWAGEERPAWAEGLVAVGECAPGSTGFDQACSLVDEAAAEVPALRLAVATLRLDRDCDGLGARDVAEALSAELSTLAHNAPFARQGAS</sequence>